<dbReference type="RefSeq" id="WP_147703984.1">
    <property type="nucleotide sequence ID" value="NZ_VDUY01000003.1"/>
</dbReference>
<dbReference type="Pfam" id="PF00535">
    <property type="entry name" value="Glycos_transf_2"/>
    <property type="match status" value="1"/>
</dbReference>
<dbReference type="OrthoDB" id="276604at2"/>
<evidence type="ECO:0000256" key="1">
    <source>
        <dbReference type="SAM" id="Phobius"/>
    </source>
</evidence>
<feature type="domain" description="Glycosyltransferase 2-like" evidence="2">
    <location>
        <begin position="21"/>
        <end position="174"/>
    </location>
</feature>
<keyword evidence="3" id="KW-0808">Transferase</keyword>
<accession>A0A5C8NY71</accession>
<dbReference type="GO" id="GO:0016740">
    <property type="term" value="F:transferase activity"/>
    <property type="evidence" value="ECO:0007669"/>
    <property type="project" value="UniProtKB-KW"/>
</dbReference>
<dbReference type="SUPFAM" id="SSF53448">
    <property type="entry name" value="Nucleotide-diphospho-sugar transferases"/>
    <property type="match status" value="1"/>
</dbReference>
<gene>
    <name evidence="3" type="ORF">FHP08_08320</name>
</gene>
<sequence>MPLPLDAVRAIDREVAPRVAVLVPCHNEAPTVAAVVADFRRALPSATVYVYDNRSTDDTARVAAAAGAVVRKEPWAGKGNVVRRMFADVDADVYLLVDGDGTYAPGAAQGMIDLLLRDELDMVVAARRSVFLDAHRRGHAFGNRLFNGLYKAVFGPEFRDIFSGYRAFSRRFVKSFPAMSRGFEIETEMSVHASQLRLPVAEIEAEYGARPAGSTSKLNTFRDAFRISRMMLLLYKDIRPARFFGYVATVLAGAAVGLGLPLVETFLETGLVPRFPTAILVTGLLVLSGIAVTCGLILDSVARGRLEQKRLAYLALGTRRAD</sequence>
<reference evidence="3 4" key="1">
    <citation type="submission" date="2019-06" db="EMBL/GenBank/DDBJ databases">
        <title>Quisquiliibacterium sp. nov., isolated from a maize field.</title>
        <authorList>
            <person name="Lin S.-Y."/>
            <person name="Tsai C.-F."/>
            <person name="Young C.-C."/>
        </authorList>
    </citation>
    <scope>NUCLEOTIDE SEQUENCE [LARGE SCALE GENOMIC DNA]</scope>
    <source>
        <strain evidence="3 4">CC-CFT501</strain>
    </source>
</reference>
<dbReference type="PANTHER" id="PTHR48090">
    <property type="entry name" value="UNDECAPRENYL-PHOSPHATE 4-DEOXY-4-FORMAMIDO-L-ARABINOSE TRANSFERASE-RELATED"/>
    <property type="match status" value="1"/>
</dbReference>
<comment type="caution">
    <text evidence="3">The sequence shown here is derived from an EMBL/GenBank/DDBJ whole genome shotgun (WGS) entry which is preliminary data.</text>
</comment>
<dbReference type="EMBL" id="VDUY01000003">
    <property type="protein sequence ID" value="TXL66070.1"/>
    <property type="molecule type" value="Genomic_DNA"/>
</dbReference>
<organism evidence="3 4">
    <name type="scientific">Zeimonas arvi</name>
    <dbReference type="NCBI Taxonomy" id="2498847"/>
    <lineage>
        <taxon>Bacteria</taxon>
        <taxon>Pseudomonadati</taxon>
        <taxon>Pseudomonadota</taxon>
        <taxon>Betaproteobacteria</taxon>
        <taxon>Burkholderiales</taxon>
        <taxon>Burkholderiaceae</taxon>
        <taxon>Zeimonas</taxon>
    </lineage>
</organism>
<dbReference type="InterPro" id="IPR001173">
    <property type="entry name" value="Glyco_trans_2-like"/>
</dbReference>
<name>A0A5C8NY71_9BURK</name>
<evidence type="ECO:0000313" key="4">
    <source>
        <dbReference type="Proteomes" id="UP000321548"/>
    </source>
</evidence>
<dbReference type="CDD" id="cd04179">
    <property type="entry name" value="DPM_DPG-synthase_like"/>
    <property type="match status" value="1"/>
</dbReference>
<feature type="transmembrane region" description="Helical" evidence="1">
    <location>
        <begin position="275"/>
        <end position="298"/>
    </location>
</feature>
<dbReference type="InterPro" id="IPR029044">
    <property type="entry name" value="Nucleotide-diphossugar_trans"/>
</dbReference>
<keyword evidence="1" id="KW-0812">Transmembrane</keyword>
<evidence type="ECO:0000259" key="2">
    <source>
        <dbReference type="Pfam" id="PF00535"/>
    </source>
</evidence>
<keyword evidence="4" id="KW-1185">Reference proteome</keyword>
<dbReference type="PANTHER" id="PTHR48090:SF7">
    <property type="entry name" value="RFBJ PROTEIN"/>
    <property type="match status" value="1"/>
</dbReference>
<keyword evidence="1" id="KW-1133">Transmembrane helix</keyword>
<dbReference type="InterPro" id="IPR050256">
    <property type="entry name" value="Glycosyltransferase_2"/>
</dbReference>
<dbReference type="Proteomes" id="UP000321548">
    <property type="component" value="Unassembled WGS sequence"/>
</dbReference>
<evidence type="ECO:0000313" key="3">
    <source>
        <dbReference type="EMBL" id="TXL66070.1"/>
    </source>
</evidence>
<protein>
    <submittedName>
        <fullName evidence="3">Glycosyltransferase</fullName>
    </submittedName>
</protein>
<keyword evidence="1" id="KW-0472">Membrane</keyword>
<feature type="transmembrane region" description="Helical" evidence="1">
    <location>
        <begin position="243"/>
        <end position="263"/>
    </location>
</feature>
<dbReference type="AlphaFoldDB" id="A0A5C8NY71"/>
<proteinExistence type="predicted"/>
<dbReference type="Gene3D" id="3.90.550.10">
    <property type="entry name" value="Spore Coat Polysaccharide Biosynthesis Protein SpsA, Chain A"/>
    <property type="match status" value="1"/>
</dbReference>